<evidence type="ECO:0000256" key="5">
    <source>
        <dbReference type="ARBA" id="ARBA00022692"/>
    </source>
</evidence>
<dbReference type="CDD" id="cd06261">
    <property type="entry name" value="TM_PBP2"/>
    <property type="match status" value="1"/>
</dbReference>
<accession>A0A432V2F4</accession>
<keyword evidence="5 8" id="KW-0812">Transmembrane</keyword>
<dbReference type="PROSITE" id="PS50928">
    <property type="entry name" value="ABC_TM1"/>
    <property type="match status" value="1"/>
</dbReference>
<protein>
    <submittedName>
        <fullName evidence="10">ABC transporter permease</fullName>
    </submittedName>
</protein>
<gene>
    <name evidence="10" type="ORF">EET67_18260</name>
</gene>
<feature type="transmembrane region" description="Helical" evidence="8">
    <location>
        <begin position="36"/>
        <end position="62"/>
    </location>
</feature>
<proteinExistence type="inferred from homology"/>
<dbReference type="InterPro" id="IPR035906">
    <property type="entry name" value="MetI-like_sf"/>
</dbReference>
<feature type="transmembrane region" description="Helical" evidence="8">
    <location>
        <begin position="191"/>
        <end position="210"/>
    </location>
</feature>
<name>A0A432V2F4_9HYPH</name>
<evidence type="ECO:0000256" key="1">
    <source>
        <dbReference type="ARBA" id="ARBA00004651"/>
    </source>
</evidence>
<keyword evidence="7 8" id="KW-0472">Membrane</keyword>
<evidence type="ECO:0000259" key="9">
    <source>
        <dbReference type="PROSITE" id="PS50928"/>
    </source>
</evidence>
<sequence length="322" mass="35234">MSVSTVSQYSAAPAILPAASGMRGVLSDAFWRRPKLLLLLMLLPPVLWLGIIYIGSLFALLLQSFFSIDEFSGLINREFTLKTYGDLFQAANLDIILRTVTMAATVTLASAVIAFPIAYYAARYARGRWKALFYLAVMLPLWSSYLVKIYAWKLILAKEGILTWLFAKLNLLWLLDAWLSLPVVGGNSLSVSFTGTFIVFVYVWLPFMILPMQAALERVPGNLIEASADLGASPGQTFRNVLLPLALPGIVAGSIFTFSLTLGDYIIPQVIGTSRLFIGQAVYTQQGTAGNIPLAAAFAVVPIVIMGLYLWMAKRMGAFDAL</sequence>
<feature type="transmembrane region" description="Helical" evidence="8">
    <location>
        <begin position="288"/>
        <end position="312"/>
    </location>
</feature>
<keyword evidence="4" id="KW-1003">Cell membrane</keyword>
<evidence type="ECO:0000313" key="11">
    <source>
        <dbReference type="Proteomes" id="UP000281647"/>
    </source>
</evidence>
<comment type="similarity">
    <text evidence="2">Belongs to the binding-protein-dependent transport system permease family. CysTW subfamily.</text>
</comment>
<dbReference type="GO" id="GO:0055085">
    <property type="term" value="P:transmembrane transport"/>
    <property type="evidence" value="ECO:0007669"/>
    <property type="project" value="InterPro"/>
</dbReference>
<dbReference type="OrthoDB" id="9807047at2"/>
<dbReference type="Gene3D" id="1.10.3720.10">
    <property type="entry name" value="MetI-like"/>
    <property type="match status" value="1"/>
</dbReference>
<evidence type="ECO:0000256" key="4">
    <source>
        <dbReference type="ARBA" id="ARBA00022475"/>
    </source>
</evidence>
<evidence type="ECO:0000256" key="7">
    <source>
        <dbReference type="ARBA" id="ARBA00023136"/>
    </source>
</evidence>
<dbReference type="InterPro" id="IPR000515">
    <property type="entry name" value="MetI-like"/>
</dbReference>
<organism evidence="10 11">
    <name type="scientific">Borborobacter arsenicus</name>
    <dbReference type="NCBI Taxonomy" id="1851146"/>
    <lineage>
        <taxon>Bacteria</taxon>
        <taxon>Pseudomonadati</taxon>
        <taxon>Pseudomonadota</taxon>
        <taxon>Alphaproteobacteria</taxon>
        <taxon>Hyphomicrobiales</taxon>
        <taxon>Phyllobacteriaceae</taxon>
        <taxon>Borborobacter</taxon>
    </lineage>
</organism>
<comment type="subcellular location">
    <subcellularLocation>
        <location evidence="1 8">Cell membrane</location>
        <topology evidence="1 8">Multi-pass membrane protein</topology>
    </subcellularLocation>
</comment>
<dbReference type="SUPFAM" id="SSF161098">
    <property type="entry name" value="MetI-like"/>
    <property type="match status" value="1"/>
</dbReference>
<keyword evidence="6 8" id="KW-1133">Transmembrane helix</keyword>
<evidence type="ECO:0000313" key="10">
    <source>
        <dbReference type="EMBL" id="RUM96295.1"/>
    </source>
</evidence>
<feature type="transmembrane region" description="Helical" evidence="8">
    <location>
        <begin position="95"/>
        <end position="120"/>
    </location>
</feature>
<keyword evidence="11" id="KW-1185">Reference proteome</keyword>
<dbReference type="Proteomes" id="UP000281647">
    <property type="component" value="Unassembled WGS sequence"/>
</dbReference>
<keyword evidence="3 8" id="KW-0813">Transport</keyword>
<evidence type="ECO:0000256" key="2">
    <source>
        <dbReference type="ARBA" id="ARBA00007069"/>
    </source>
</evidence>
<feature type="transmembrane region" description="Helical" evidence="8">
    <location>
        <begin position="161"/>
        <end position="179"/>
    </location>
</feature>
<dbReference type="Pfam" id="PF00528">
    <property type="entry name" value="BPD_transp_1"/>
    <property type="match status" value="1"/>
</dbReference>
<comment type="caution">
    <text evidence="10">The sequence shown here is derived from an EMBL/GenBank/DDBJ whole genome shotgun (WGS) entry which is preliminary data.</text>
</comment>
<reference evidence="10 11" key="1">
    <citation type="submission" date="2018-11" db="EMBL/GenBank/DDBJ databases">
        <title>Pseudaminobacter arsenicus sp. nov., an arsenic-resistant bacterium isolated from arsenic-rich aquifers.</title>
        <authorList>
            <person name="Mu Y."/>
        </authorList>
    </citation>
    <scope>NUCLEOTIDE SEQUENCE [LARGE SCALE GENOMIC DNA]</scope>
    <source>
        <strain evidence="10 11">CB3</strain>
    </source>
</reference>
<feature type="domain" description="ABC transmembrane type-1" evidence="9">
    <location>
        <begin position="96"/>
        <end position="313"/>
    </location>
</feature>
<evidence type="ECO:0000256" key="3">
    <source>
        <dbReference type="ARBA" id="ARBA00022448"/>
    </source>
</evidence>
<feature type="transmembrane region" description="Helical" evidence="8">
    <location>
        <begin position="132"/>
        <end position="155"/>
    </location>
</feature>
<dbReference type="AlphaFoldDB" id="A0A432V2F4"/>
<feature type="transmembrane region" description="Helical" evidence="8">
    <location>
        <begin position="245"/>
        <end position="267"/>
    </location>
</feature>
<dbReference type="PANTHER" id="PTHR42929">
    <property type="entry name" value="INNER MEMBRANE ABC TRANSPORTER PERMEASE PROTEIN YDCU-RELATED-RELATED"/>
    <property type="match status" value="1"/>
</dbReference>
<evidence type="ECO:0000256" key="8">
    <source>
        <dbReference type="RuleBase" id="RU363032"/>
    </source>
</evidence>
<evidence type="ECO:0000256" key="6">
    <source>
        <dbReference type="ARBA" id="ARBA00022989"/>
    </source>
</evidence>
<dbReference type="GO" id="GO:0005886">
    <property type="term" value="C:plasma membrane"/>
    <property type="evidence" value="ECO:0007669"/>
    <property type="project" value="UniProtKB-SubCell"/>
</dbReference>
<dbReference type="PANTHER" id="PTHR42929:SF1">
    <property type="entry name" value="INNER MEMBRANE ABC TRANSPORTER PERMEASE PROTEIN YDCU-RELATED"/>
    <property type="match status" value="1"/>
</dbReference>
<dbReference type="EMBL" id="RKST01000020">
    <property type="protein sequence ID" value="RUM96295.1"/>
    <property type="molecule type" value="Genomic_DNA"/>
</dbReference>